<reference evidence="1" key="1">
    <citation type="journal article" date="2014" name="Int. J. Syst. Evol. Microbiol.">
        <title>Complete genome sequence of Corynebacterium casei LMG S-19264T (=DSM 44701T), isolated from a smear-ripened cheese.</title>
        <authorList>
            <consortium name="US DOE Joint Genome Institute (JGI-PGF)"/>
            <person name="Walter F."/>
            <person name="Albersmeier A."/>
            <person name="Kalinowski J."/>
            <person name="Ruckert C."/>
        </authorList>
    </citation>
    <scope>NUCLEOTIDE SEQUENCE</scope>
    <source>
        <strain evidence="1">CGMCC 1.16134</strain>
    </source>
</reference>
<dbReference type="RefSeq" id="WP_189032057.1">
    <property type="nucleotide sequence ID" value="NZ_BMKR01000052.1"/>
</dbReference>
<name>A0A917D5M8_9BACL</name>
<dbReference type="EMBL" id="BMKR01000052">
    <property type="protein sequence ID" value="GGG11270.1"/>
    <property type="molecule type" value="Genomic_DNA"/>
</dbReference>
<evidence type="ECO:0000313" key="2">
    <source>
        <dbReference type="Proteomes" id="UP000637643"/>
    </source>
</evidence>
<keyword evidence="2" id="KW-1185">Reference proteome</keyword>
<comment type="caution">
    <text evidence="1">The sequence shown here is derived from an EMBL/GenBank/DDBJ whole genome shotgun (WGS) entry which is preliminary data.</text>
</comment>
<sequence length="202" mass="22507">MKESRLIKSIAIFGLAIMWSIPVYTEKAEASTSSAMVHGEIKTKYAYTGMTIDQVKSHISKLNLNFDDLVTQSIITIEDGVAAINTKLPDTAVEIDNKLFAVTDGQFMIDEVDPGKHTFKIYNNDKLLVEKDITVESGHNSLPIEIDLDITALISNLEDKMQPEGDQMQHITEDKLSIHDAMLFTSPDTLVTPMSDPDYWNG</sequence>
<gene>
    <name evidence="1" type="ORF">GCM10010912_64600</name>
</gene>
<organism evidence="1 2">
    <name type="scientific">Paenibacillus albidus</name>
    <dbReference type="NCBI Taxonomy" id="2041023"/>
    <lineage>
        <taxon>Bacteria</taxon>
        <taxon>Bacillati</taxon>
        <taxon>Bacillota</taxon>
        <taxon>Bacilli</taxon>
        <taxon>Bacillales</taxon>
        <taxon>Paenibacillaceae</taxon>
        <taxon>Paenibacillus</taxon>
    </lineage>
</organism>
<dbReference type="AlphaFoldDB" id="A0A917D5M8"/>
<accession>A0A917D5M8</accession>
<dbReference type="Proteomes" id="UP000637643">
    <property type="component" value="Unassembled WGS sequence"/>
</dbReference>
<evidence type="ECO:0000313" key="1">
    <source>
        <dbReference type="EMBL" id="GGG11270.1"/>
    </source>
</evidence>
<proteinExistence type="predicted"/>
<reference evidence="1" key="2">
    <citation type="submission" date="2020-09" db="EMBL/GenBank/DDBJ databases">
        <authorList>
            <person name="Sun Q."/>
            <person name="Zhou Y."/>
        </authorList>
    </citation>
    <scope>NUCLEOTIDE SEQUENCE</scope>
    <source>
        <strain evidence="1">CGMCC 1.16134</strain>
    </source>
</reference>
<protein>
    <submittedName>
        <fullName evidence="1">Uncharacterized protein</fullName>
    </submittedName>
</protein>